<evidence type="ECO:0000256" key="2">
    <source>
        <dbReference type="ARBA" id="ARBA00022729"/>
    </source>
</evidence>
<reference evidence="5" key="1">
    <citation type="submission" date="2018-05" db="EMBL/GenBank/DDBJ databases">
        <authorList>
            <person name="Lanie J.A."/>
            <person name="Ng W.-L."/>
            <person name="Kazmierczak K.M."/>
            <person name="Andrzejewski T.M."/>
            <person name="Davidsen T.M."/>
            <person name="Wayne K.J."/>
            <person name="Tettelin H."/>
            <person name="Glass J.I."/>
            <person name="Rusch D."/>
            <person name="Podicherti R."/>
            <person name="Tsui H.-C.T."/>
            <person name="Winkler M.E."/>
        </authorList>
    </citation>
    <scope>NUCLEOTIDE SEQUENCE</scope>
</reference>
<dbReference type="Pfam" id="PF00263">
    <property type="entry name" value="Secretin"/>
    <property type="match status" value="1"/>
</dbReference>
<proteinExistence type="predicted"/>
<dbReference type="GO" id="GO:0009306">
    <property type="term" value="P:protein secretion"/>
    <property type="evidence" value="ECO:0007669"/>
    <property type="project" value="InterPro"/>
</dbReference>
<name>A0A381V6B2_9ZZZZ</name>
<dbReference type="PRINTS" id="PR00811">
    <property type="entry name" value="BCTERIALGSPD"/>
</dbReference>
<keyword evidence="3" id="KW-0472">Membrane</keyword>
<dbReference type="PANTHER" id="PTHR30332:SF24">
    <property type="entry name" value="SECRETIN GSPD-RELATED"/>
    <property type="match status" value="1"/>
</dbReference>
<gene>
    <name evidence="5" type="ORF">METZ01_LOCUS88598</name>
</gene>
<evidence type="ECO:0000256" key="3">
    <source>
        <dbReference type="ARBA" id="ARBA00023136"/>
    </source>
</evidence>
<accession>A0A381V6B2</accession>
<evidence type="ECO:0000256" key="1">
    <source>
        <dbReference type="ARBA" id="ARBA00004370"/>
    </source>
</evidence>
<dbReference type="EMBL" id="UINC01007937">
    <property type="protein sequence ID" value="SVA35744.1"/>
    <property type="molecule type" value="Genomic_DNA"/>
</dbReference>
<dbReference type="InterPro" id="IPR004846">
    <property type="entry name" value="T2SS/T3SS_dom"/>
</dbReference>
<protein>
    <recommendedName>
        <fullName evidence="4">Type II/III secretion system secretin-like domain-containing protein</fullName>
    </recommendedName>
</protein>
<feature type="non-terminal residue" evidence="5">
    <location>
        <position position="590"/>
    </location>
</feature>
<evidence type="ECO:0000313" key="5">
    <source>
        <dbReference type="EMBL" id="SVA35744.1"/>
    </source>
</evidence>
<dbReference type="InterPro" id="IPR050810">
    <property type="entry name" value="Bact_Secretion_Sys_Channel"/>
</dbReference>
<sequence>MRKFFIACFLFTSLVFAQDIRVKYKTLQLSYMTTDRVGGILKSLGYAVVDFEKSPGVNPNESILTPVGDFADILINGTVSEDNYDALPLVILLPETDNVTLLEMQGAVSEKGAEMGVDLGGSSLVFSTSGEPLQRLLIAYDPDNSEELKEVVSVITNQLDVAAKQIMIEALVVEIDANKTNTLGVNFANSGSMYSSSFPEPDPATGNFEPFTFIMDKGLIGNALEINAKLEKLISDQSSEILSRPSVLVLDGRQARIVVGQQIPIARSTATGQNVVSATEYIPIGIVLNLRPRISSDGNEITMQVETIISEAQERVGVGSVGGDVLSAPTFSSRKVQTYVQVENNTPFIIGGLISHKDTKQENEFPILGRIPILGSLLGFNKKVRSNKEVIVVITPHIVDVGSGSFSHVIPKDIDILNHWGNKLFQDSYRLRNTDLYDLGFFENTSFYNSVLNRAQDVIQESAVASANEELTNFANGAVPGQGVLIRRMLYDVIEKENYYKHIVPEKVIFFGKISDNQGNAVVDMQNFGEIYRSYLKRFKQSDGLALQFESTESVEFADDYPLRPVANINRYETTGSYKNTLRDLNSDST</sequence>
<organism evidence="5">
    <name type="scientific">marine metagenome</name>
    <dbReference type="NCBI Taxonomy" id="408172"/>
    <lineage>
        <taxon>unclassified sequences</taxon>
        <taxon>metagenomes</taxon>
        <taxon>ecological metagenomes</taxon>
    </lineage>
</organism>
<keyword evidence="2" id="KW-0732">Signal</keyword>
<comment type="subcellular location">
    <subcellularLocation>
        <location evidence="1">Membrane</location>
    </subcellularLocation>
</comment>
<dbReference type="InterPro" id="IPR001775">
    <property type="entry name" value="GspD/PilQ"/>
</dbReference>
<dbReference type="GO" id="GO:0015627">
    <property type="term" value="C:type II protein secretion system complex"/>
    <property type="evidence" value="ECO:0007669"/>
    <property type="project" value="TreeGrafter"/>
</dbReference>
<evidence type="ECO:0000259" key="4">
    <source>
        <dbReference type="Pfam" id="PF00263"/>
    </source>
</evidence>
<dbReference type="GO" id="GO:0016020">
    <property type="term" value="C:membrane"/>
    <property type="evidence" value="ECO:0007669"/>
    <property type="project" value="UniProtKB-SubCell"/>
</dbReference>
<dbReference type="AlphaFoldDB" id="A0A381V6B2"/>
<feature type="domain" description="Type II/III secretion system secretin-like" evidence="4">
    <location>
        <begin position="233"/>
        <end position="400"/>
    </location>
</feature>
<dbReference type="PANTHER" id="PTHR30332">
    <property type="entry name" value="PROBABLE GENERAL SECRETION PATHWAY PROTEIN D"/>
    <property type="match status" value="1"/>
</dbReference>